<keyword evidence="2" id="KW-1185">Reference proteome</keyword>
<dbReference type="EMBL" id="MU277191">
    <property type="protein sequence ID" value="KAI0066979.1"/>
    <property type="molecule type" value="Genomic_DNA"/>
</dbReference>
<proteinExistence type="predicted"/>
<gene>
    <name evidence="1" type="ORF">BV25DRAFT_1820130</name>
</gene>
<sequence length="665" mass="71139">MTLPNVRSLLILPLPLLFLLAPHLPLVYGSSASSNLTPAEFAAKPFDVIVVGGGNAGLVLANRLSAPPSTLRVGLIEAGADYPVDDLIDTPTAGNLLGNARVGTLLGNPTYDWELQSVPQPALDGQPLQYPRGKVMGGSTAINSMVWQRGSRADYDAWASQFGNGPEWGFDALLPYFARSESWHPPSPSAPPLFPDTSINFTALGEMHGTEGPIEVSYNSWLTDLDAPAAQAAVAAARLQPNTNPDGGHDASMPATGTARTVGPVSGQRSYAASAYLSADVRARSNLEVVTEAAVSRILWDVSGNVTNAKAVEFVSAGKTYTVDVRKEVVLAAGALKTPQILELSGVGNRTLLESLDIPVVLDLPEVGENLQDHPVTLSDFRVVPNVVTLDTLGYNATFRAEQAELYKSSRTGALSYTSAPLGPVPLQSMTTPAQLSKMRAQLESYIASADLTPMQKVQYDVLRDIVDKGEDGWVEMVVVPAGGVLSAPEEGRSYLTAVAIQLHPFGRGSVHIKSTDPSESPAIDPRFLEIPWDFDVLVHGAKFIRKWISTDPIAPYIDKLVTPPASLTGHAEWEKFVHGNVRTTNHPLGTTAMAPRSLGGVVDPSLKIYGLKNVRVVDAGVIPLTIGVAIMPTVYAVAEKAADILWKEWKLDLVVQENHLRDEL</sequence>
<name>A0ACB8TEV6_9AGAM</name>
<dbReference type="Proteomes" id="UP000814140">
    <property type="component" value="Unassembled WGS sequence"/>
</dbReference>
<protein>
    <submittedName>
        <fullName evidence="1">Alcohol oxidase</fullName>
    </submittedName>
</protein>
<reference evidence="1" key="2">
    <citation type="journal article" date="2022" name="New Phytol.">
        <title>Evolutionary transition to the ectomycorrhizal habit in the genomes of a hyperdiverse lineage of mushroom-forming fungi.</title>
        <authorList>
            <person name="Looney B."/>
            <person name="Miyauchi S."/>
            <person name="Morin E."/>
            <person name="Drula E."/>
            <person name="Courty P.E."/>
            <person name="Kohler A."/>
            <person name="Kuo A."/>
            <person name="LaButti K."/>
            <person name="Pangilinan J."/>
            <person name="Lipzen A."/>
            <person name="Riley R."/>
            <person name="Andreopoulos W."/>
            <person name="He G."/>
            <person name="Johnson J."/>
            <person name="Nolan M."/>
            <person name="Tritt A."/>
            <person name="Barry K.W."/>
            <person name="Grigoriev I.V."/>
            <person name="Nagy L.G."/>
            <person name="Hibbett D."/>
            <person name="Henrissat B."/>
            <person name="Matheny P.B."/>
            <person name="Labbe J."/>
            <person name="Martin F.M."/>
        </authorList>
    </citation>
    <scope>NUCLEOTIDE SEQUENCE</scope>
    <source>
        <strain evidence="1">HHB10654</strain>
    </source>
</reference>
<reference evidence="1" key="1">
    <citation type="submission" date="2021-03" db="EMBL/GenBank/DDBJ databases">
        <authorList>
            <consortium name="DOE Joint Genome Institute"/>
            <person name="Ahrendt S."/>
            <person name="Looney B.P."/>
            <person name="Miyauchi S."/>
            <person name="Morin E."/>
            <person name="Drula E."/>
            <person name="Courty P.E."/>
            <person name="Chicoki N."/>
            <person name="Fauchery L."/>
            <person name="Kohler A."/>
            <person name="Kuo A."/>
            <person name="Labutti K."/>
            <person name="Pangilinan J."/>
            <person name="Lipzen A."/>
            <person name="Riley R."/>
            <person name="Andreopoulos W."/>
            <person name="He G."/>
            <person name="Johnson J."/>
            <person name="Barry K.W."/>
            <person name="Grigoriev I.V."/>
            <person name="Nagy L."/>
            <person name="Hibbett D."/>
            <person name="Henrissat B."/>
            <person name="Matheny P.B."/>
            <person name="Labbe J."/>
            <person name="Martin F."/>
        </authorList>
    </citation>
    <scope>NUCLEOTIDE SEQUENCE</scope>
    <source>
        <strain evidence="1">HHB10654</strain>
    </source>
</reference>
<evidence type="ECO:0000313" key="1">
    <source>
        <dbReference type="EMBL" id="KAI0066979.1"/>
    </source>
</evidence>
<evidence type="ECO:0000313" key="2">
    <source>
        <dbReference type="Proteomes" id="UP000814140"/>
    </source>
</evidence>
<organism evidence="1 2">
    <name type="scientific">Artomyces pyxidatus</name>
    <dbReference type="NCBI Taxonomy" id="48021"/>
    <lineage>
        <taxon>Eukaryota</taxon>
        <taxon>Fungi</taxon>
        <taxon>Dikarya</taxon>
        <taxon>Basidiomycota</taxon>
        <taxon>Agaricomycotina</taxon>
        <taxon>Agaricomycetes</taxon>
        <taxon>Russulales</taxon>
        <taxon>Auriscalpiaceae</taxon>
        <taxon>Artomyces</taxon>
    </lineage>
</organism>
<accession>A0ACB8TEV6</accession>
<comment type="caution">
    <text evidence="1">The sequence shown here is derived from an EMBL/GenBank/DDBJ whole genome shotgun (WGS) entry which is preliminary data.</text>
</comment>